<feature type="domain" description="RecA family profile 2" evidence="12">
    <location>
        <begin position="302"/>
        <end position="364"/>
    </location>
</feature>
<keyword evidence="6" id="KW-0539">Nucleus</keyword>
<dbReference type="CDD" id="cd19514">
    <property type="entry name" value="DMC1"/>
    <property type="match status" value="1"/>
</dbReference>
<organism evidence="13 14">
    <name type="scientific">Coprinopsis cinerea (strain Okayama-7 / 130 / ATCC MYA-4618 / FGSC 9003)</name>
    <name type="common">Inky cap fungus</name>
    <name type="synonym">Hormographiella aspergillata</name>
    <dbReference type="NCBI Taxonomy" id="240176"/>
    <lineage>
        <taxon>Eukaryota</taxon>
        <taxon>Fungi</taxon>
        <taxon>Dikarya</taxon>
        <taxon>Basidiomycota</taxon>
        <taxon>Agaricomycotina</taxon>
        <taxon>Agaricomycetes</taxon>
        <taxon>Agaricomycetidae</taxon>
        <taxon>Agaricales</taxon>
        <taxon>Agaricineae</taxon>
        <taxon>Psathyrellaceae</taxon>
        <taxon>Coprinopsis</taxon>
    </lineage>
</organism>
<feature type="region of interest" description="Disordered" evidence="10">
    <location>
        <begin position="340"/>
        <end position="364"/>
    </location>
</feature>
<dbReference type="InterPro" id="IPR013632">
    <property type="entry name" value="Rad51_C"/>
</dbReference>
<dbReference type="RefSeq" id="XP_001829128.2">
    <property type="nucleotide sequence ID" value="XM_001829076.2"/>
</dbReference>
<dbReference type="InParanoid" id="A8N2F5"/>
<dbReference type="GeneID" id="6005554"/>
<dbReference type="OrthoDB" id="10251254at2759"/>
<keyword evidence="7" id="KW-0469">Meiosis</keyword>
<gene>
    <name evidence="13" type="ORF">CC1G_01808</name>
</gene>
<feature type="domain" description="RecA family profile 1" evidence="11">
    <location>
        <begin position="106"/>
        <end position="295"/>
    </location>
</feature>
<keyword evidence="8" id="KW-0131">Cell cycle</keyword>
<evidence type="ECO:0000313" key="13">
    <source>
        <dbReference type="EMBL" id="EAU92763.2"/>
    </source>
</evidence>
<dbReference type="AlphaFoldDB" id="A8N2F5"/>
<evidence type="ECO:0000256" key="5">
    <source>
        <dbReference type="ARBA" id="ARBA00023125"/>
    </source>
</evidence>
<dbReference type="InterPro" id="IPR010995">
    <property type="entry name" value="DNA_repair_Rad51/TF_NusA_a-hlx"/>
</dbReference>
<dbReference type="NCBIfam" id="NF003301">
    <property type="entry name" value="PRK04301.1"/>
    <property type="match status" value="1"/>
</dbReference>
<keyword evidence="5" id="KW-0238">DNA-binding</keyword>
<dbReference type="VEuPathDB" id="FungiDB:CC1G_01808"/>
<dbReference type="InterPro" id="IPR020588">
    <property type="entry name" value="RecA_ATP-bd"/>
</dbReference>
<evidence type="ECO:0000256" key="3">
    <source>
        <dbReference type="ARBA" id="ARBA00022741"/>
    </source>
</evidence>
<dbReference type="GO" id="GO:0000730">
    <property type="term" value="P:DNA recombinase assembly"/>
    <property type="evidence" value="ECO:0007669"/>
    <property type="project" value="TreeGrafter"/>
</dbReference>
<dbReference type="Pfam" id="PF08423">
    <property type="entry name" value="Rad51"/>
    <property type="match status" value="1"/>
</dbReference>
<dbReference type="GO" id="GO:0042148">
    <property type="term" value="P:DNA strand invasion"/>
    <property type="evidence" value="ECO:0007669"/>
    <property type="project" value="TreeGrafter"/>
</dbReference>
<dbReference type="PROSITE" id="PS50162">
    <property type="entry name" value="RECA_2"/>
    <property type="match status" value="1"/>
</dbReference>
<proteinExistence type="inferred from homology"/>
<evidence type="ECO:0000256" key="6">
    <source>
        <dbReference type="ARBA" id="ARBA00023242"/>
    </source>
</evidence>
<protein>
    <submittedName>
        <fullName evidence="13">Rad51</fullName>
    </submittedName>
</protein>
<dbReference type="SUPFAM" id="SSF52540">
    <property type="entry name" value="P-loop containing nucleoside triphosphate hydrolases"/>
    <property type="match status" value="1"/>
</dbReference>
<dbReference type="InterPro" id="IPR003593">
    <property type="entry name" value="AAA+_ATPase"/>
</dbReference>
<dbReference type="GO" id="GO:0000150">
    <property type="term" value="F:DNA strand exchange activity"/>
    <property type="evidence" value="ECO:0007669"/>
    <property type="project" value="InterPro"/>
</dbReference>
<dbReference type="GO" id="GO:0003690">
    <property type="term" value="F:double-stranded DNA binding"/>
    <property type="evidence" value="ECO:0007669"/>
    <property type="project" value="TreeGrafter"/>
</dbReference>
<comment type="similarity">
    <text evidence="2">Belongs to the RecA family. DMC1 subfamily.</text>
</comment>
<evidence type="ECO:0000256" key="7">
    <source>
        <dbReference type="ARBA" id="ARBA00023254"/>
    </source>
</evidence>
<evidence type="ECO:0000256" key="4">
    <source>
        <dbReference type="ARBA" id="ARBA00022840"/>
    </source>
</evidence>
<feature type="region of interest" description="Disordered" evidence="10">
    <location>
        <begin position="1"/>
        <end position="21"/>
    </location>
</feature>
<dbReference type="GO" id="GO:0006312">
    <property type="term" value="P:mitotic recombination"/>
    <property type="evidence" value="ECO:0007669"/>
    <property type="project" value="TreeGrafter"/>
</dbReference>
<comment type="caution">
    <text evidence="13">The sequence shown here is derived from an EMBL/GenBank/DDBJ whole genome shotgun (WGS) entry which is preliminary data.</text>
</comment>
<dbReference type="SUPFAM" id="SSF47794">
    <property type="entry name" value="Rad51 N-terminal domain-like"/>
    <property type="match status" value="1"/>
</dbReference>
<accession>A8N2F5</accession>
<dbReference type="InterPro" id="IPR011940">
    <property type="entry name" value="Dmc1"/>
</dbReference>
<keyword evidence="3 9" id="KW-0547">Nucleotide-binding</keyword>
<dbReference type="OMA" id="ANPMKPV"/>
<dbReference type="GO" id="GO:0070192">
    <property type="term" value="P:chromosome organization involved in meiotic cell cycle"/>
    <property type="evidence" value="ECO:0007669"/>
    <property type="project" value="TreeGrafter"/>
</dbReference>
<dbReference type="GO" id="GO:0000794">
    <property type="term" value="C:condensed nuclear chromosome"/>
    <property type="evidence" value="ECO:0007669"/>
    <property type="project" value="TreeGrafter"/>
</dbReference>
<dbReference type="Proteomes" id="UP000001861">
    <property type="component" value="Unassembled WGS sequence"/>
</dbReference>
<dbReference type="PANTHER" id="PTHR22942:SF30">
    <property type="entry name" value="MEIOTIC RECOMBINATION PROTEIN DMC1_LIM15 HOMOLOG"/>
    <property type="match status" value="1"/>
</dbReference>
<dbReference type="NCBIfam" id="TIGR02238">
    <property type="entry name" value="recomb_DMC1"/>
    <property type="match status" value="1"/>
</dbReference>
<feature type="compositionally biased region" description="Basic and acidic residues" evidence="10">
    <location>
        <begin position="340"/>
        <end position="358"/>
    </location>
</feature>
<evidence type="ECO:0000259" key="12">
    <source>
        <dbReference type="PROSITE" id="PS50163"/>
    </source>
</evidence>
<dbReference type="Gene3D" id="3.40.50.300">
    <property type="entry name" value="P-loop containing nucleotide triphosphate hydrolases"/>
    <property type="match status" value="1"/>
</dbReference>
<evidence type="ECO:0000256" key="2">
    <source>
        <dbReference type="ARBA" id="ARBA00008897"/>
    </source>
</evidence>
<evidence type="ECO:0000256" key="9">
    <source>
        <dbReference type="RuleBase" id="RU003422"/>
    </source>
</evidence>
<dbReference type="InterPro" id="IPR020587">
    <property type="entry name" value="RecA_monomer-monomer_interface"/>
</dbReference>
<dbReference type="GO" id="GO:0000709">
    <property type="term" value="P:meiotic joint molecule formation"/>
    <property type="evidence" value="ECO:0007669"/>
    <property type="project" value="UniProtKB-ARBA"/>
</dbReference>
<dbReference type="FunCoup" id="A8N2F5">
    <property type="interactions" value="150"/>
</dbReference>
<comment type="subcellular location">
    <subcellularLocation>
        <location evidence="1">Nucleus</location>
    </subcellularLocation>
</comment>
<dbReference type="GO" id="GO:0140664">
    <property type="term" value="F:ATP-dependent DNA damage sensor activity"/>
    <property type="evidence" value="ECO:0007669"/>
    <property type="project" value="InterPro"/>
</dbReference>
<name>A8N2F5_COPC7</name>
<dbReference type="InterPro" id="IPR016467">
    <property type="entry name" value="DNA_recomb/repair_RecA-like"/>
</dbReference>
<sequence>MPPRRAPSVSISQAPSRAASPAFDEDEVAFDSVDELQQHGINVQDITKLKSAAINTVSGVIMTTRRQLLKIKGMSEAKVEKIKEAAQKIHGSSFATGVEIQDKRKRVLVISTGSKLVDGILGGGVMSQSITEGSSYPSHYLCSASDLAPVYGEYRTGKTQLAHTMSVVAQLPPEYGGAAGKVAYIDTEGTFRPDRIRAIADRFGVDGTMALENILYARAFNSEHQMELINECSARFAEDKDFRLLIIDSIMALFRVDYSGRGELSERQQKLAQMLSKLTKLSEEFNIAVLMTNQVQSDPGATMTFVAGGALKPIGGHILSHASATRIFLRKGRAEERVAKLVDSPDRPESEASYKLDEGGWADV</sequence>
<keyword evidence="14" id="KW-1185">Reference proteome</keyword>
<dbReference type="PROSITE" id="PS50163">
    <property type="entry name" value="RECA_3"/>
    <property type="match status" value="1"/>
</dbReference>
<dbReference type="FunFam" id="1.10.150.20:FF:000097">
    <property type="entry name" value="Meiotic recombinase Dmc1"/>
    <property type="match status" value="1"/>
</dbReference>
<dbReference type="InterPro" id="IPR027417">
    <property type="entry name" value="P-loop_NTPase"/>
</dbReference>
<dbReference type="Gene3D" id="1.10.150.20">
    <property type="entry name" value="5' to 3' exonuclease, C-terminal subdomain"/>
    <property type="match status" value="1"/>
</dbReference>
<evidence type="ECO:0000256" key="1">
    <source>
        <dbReference type="ARBA" id="ARBA00004123"/>
    </source>
</evidence>
<dbReference type="eggNOG" id="KOG1434">
    <property type="taxonomic scope" value="Eukaryota"/>
</dbReference>
<keyword evidence="4 9" id="KW-0067">ATP-binding</keyword>
<dbReference type="PIRSF" id="PIRSF005856">
    <property type="entry name" value="Rad51"/>
    <property type="match status" value="1"/>
</dbReference>
<evidence type="ECO:0000256" key="10">
    <source>
        <dbReference type="SAM" id="MobiDB-lite"/>
    </source>
</evidence>
<dbReference type="GO" id="GO:0003697">
    <property type="term" value="F:single-stranded DNA binding"/>
    <property type="evidence" value="ECO:0007669"/>
    <property type="project" value="TreeGrafter"/>
</dbReference>
<dbReference type="EMBL" id="AACS02000001">
    <property type="protein sequence ID" value="EAU92763.2"/>
    <property type="molecule type" value="Genomic_DNA"/>
</dbReference>
<dbReference type="HOGENOM" id="CLU_041732_0_0_1"/>
<evidence type="ECO:0000313" key="14">
    <source>
        <dbReference type="Proteomes" id="UP000001861"/>
    </source>
</evidence>
<reference evidence="13 14" key="1">
    <citation type="journal article" date="2010" name="Proc. Natl. Acad. Sci. U.S.A.">
        <title>Insights into evolution of multicellular fungi from the assembled chromosomes of the mushroom Coprinopsis cinerea (Coprinus cinereus).</title>
        <authorList>
            <person name="Stajich J.E."/>
            <person name="Wilke S.K."/>
            <person name="Ahren D."/>
            <person name="Au C.H."/>
            <person name="Birren B.W."/>
            <person name="Borodovsky M."/>
            <person name="Burns C."/>
            <person name="Canback B."/>
            <person name="Casselton L.A."/>
            <person name="Cheng C.K."/>
            <person name="Deng J."/>
            <person name="Dietrich F.S."/>
            <person name="Fargo D.C."/>
            <person name="Farman M.L."/>
            <person name="Gathman A.C."/>
            <person name="Goldberg J."/>
            <person name="Guigo R."/>
            <person name="Hoegger P.J."/>
            <person name="Hooker J.B."/>
            <person name="Huggins A."/>
            <person name="James T.Y."/>
            <person name="Kamada T."/>
            <person name="Kilaru S."/>
            <person name="Kodira C."/>
            <person name="Kues U."/>
            <person name="Kupfer D."/>
            <person name="Kwan H.S."/>
            <person name="Lomsadze A."/>
            <person name="Li W."/>
            <person name="Lilly W.W."/>
            <person name="Ma L.J."/>
            <person name="Mackey A.J."/>
            <person name="Manning G."/>
            <person name="Martin F."/>
            <person name="Muraguchi H."/>
            <person name="Natvig D.O."/>
            <person name="Palmerini H."/>
            <person name="Ramesh M.A."/>
            <person name="Rehmeyer C.J."/>
            <person name="Roe B.A."/>
            <person name="Shenoy N."/>
            <person name="Stanke M."/>
            <person name="Ter-Hovhannisyan V."/>
            <person name="Tunlid A."/>
            <person name="Velagapudi R."/>
            <person name="Vision T.J."/>
            <person name="Zeng Q."/>
            <person name="Zolan M.E."/>
            <person name="Pukkila P.J."/>
        </authorList>
    </citation>
    <scope>NUCLEOTIDE SEQUENCE [LARGE SCALE GENOMIC DNA]</scope>
    <source>
        <strain evidence="14">Okayama-7 / 130 / ATCC MYA-4618 / FGSC 9003</strain>
    </source>
</reference>
<dbReference type="STRING" id="240176.A8N2F5"/>
<dbReference type="PANTHER" id="PTHR22942">
    <property type="entry name" value="RECA/RAD51/RADA DNA STRAND-PAIRING FAMILY MEMBER"/>
    <property type="match status" value="1"/>
</dbReference>
<dbReference type="FunFam" id="3.40.50.300:FF:000239">
    <property type="entry name" value="Meiotic recombination protein DMC1"/>
    <property type="match status" value="1"/>
</dbReference>
<dbReference type="Pfam" id="PF14520">
    <property type="entry name" value="HHH_5"/>
    <property type="match status" value="1"/>
</dbReference>
<evidence type="ECO:0000256" key="8">
    <source>
        <dbReference type="ARBA" id="ARBA00023306"/>
    </source>
</evidence>
<dbReference type="GO" id="GO:0005524">
    <property type="term" value="F:ATP binding"/>
    <property type="evidence" value="ECO:0007669"/>
    <property type="project" value="UniProtKB-KW"/>
</dbReference>
<dbReference type="SMART" id="SM00382">
    <property type="entry name" value="AAA"/>
    <property type="match status" value="1"/>
</dbReference>
<evidence type="ECO:0000259" key="11">
    <source>
        <dbReference type="PROSITE" id="PS50162"/>
    </source>
</evidence>
<dbReference type="KEGG" id="cci:CC1G_01808"/>